<name>A0A223LIP2_9CAUD</name>
<evidence type="ECO:0000313" key="1">
    <source>
        <dbReference type="EMBL" id="ASU03881.1"/>
    </source>
</evidence>
<proteinExistence type="predicted"/>
<reference evidence="2" key="1">
    <citation type="submission" date="2017-07" db="EMBL/GenBank/DDBJ databases">
        <authorList>
            <person name="Bickmore M.X."/>
            <person name="Vaden K."/>
            <person name="Brady T.S."/>
            <person name="Tateoka O.B."/>
            <person name="Carter J.L."/>
            <person name="Pape J.A."/>
            <person name="Robinson D.M."/>
            <person name="Russell K.A."/>
            <person name="Staley L.A."/>
            <person name="Stettler J.M."/>
            <person name="Townsend M.H."/>
            <person name="Wienclaw T."/>
            <person name="Williamson T.L."/>
            <person name="Kruger J.L."/>
            <person name="Berg J.A."/>
            <person name="Sharma R."/>
            <person name="Payne A.M."/>
            <person name="Fajardo C.P."/>
            <person name="Breakwell D.P."/>
            <person name="Hope S."/>
            <person name="Grose J.H."/>
        </authorList>
    </citation>
    <scope>NUCLEOTIDE SEQUENCE [LARGE SCALE GENOMIC DNA]</scope>
</reference>
<evidence type="ECO:0000313" key="2">
    <source>
        <dbReference type="Proteomes" id="UP000222624"/>
    </source>
</evidence>
<gene>
    <name evidence="1" type="ORF">JOAD_34</name>
</gene>
<organism evidence="1 2">
    <name type="scientific">Erwinia phage vB_EamM_Joad</name>
    <dbReference type="NCBI Taxonomy" id="2026081"/>
    <lineage>
        <taxon>Viruses</taxon>
        <taxon>Duplodnaviria</taxon>
        <taxon>Heunggongvirae</taxon>
        <taxon>Uroviricota</taxon>
        <taxon>Caudoviricetes</taxon>
        <taxon>Chimalliviridae</taxon>
        <taxon>Risingsunvirus</taxon>
        <taxon>Risingsunvirus risingsun</taxon>
    </lineage>
</organism>
<sequence length="136" mass="15609">MSTFCVATMSTENGWETQSVPTALSLHLMYWFASRRNQSKNLANVPSFYYLWQKYGTNKEQLISNCRQELIQYMSELFDSPKVEVTAVDTSEAGSSFRLVFAVQVFSDGTNYDLARSVLITNEMYKVLDEERLNNA</sequence>
<dbReference type="Proteomes" id="UP000222624">
    <property type="component" value="Genome"/>
</dbReference>
<dbReference type="EMBL" id="MF459647">
    <property type="protein sequence ID" value="ASU03881.1"/>
    <property type="molecule type" value="Genomic_DNA"/>
</dbReference>
<accession>A0A223LIP2</accession>
<protein>
    <submittedName>
        <fullName evidence="1">Uncharacterized protein</fullName>
    </submittedName>
</protein>